<dbReference type="EMBL" id="JAJBNC010000009">
    <property type="protein sequence ID" value="MCB5493472.1"/>
    <property type="molecule type" value="Genomic_DNA"/>
</dbReference>
<dbReference type="EMBL" id="QRIA01000022">
    <property type="protein sequence ID" value="RHG16305.1"/>
    <property type="molecule type" value="Genomic_DNA"/>
</dbReference>
<dbReference type="RefSeq" id="WP_118263215.1">
    <property type="nucleotide sequence ID" value="NZ_JAAIMT010000006.1"/>
</dbReference>
<accession>A0A414SB71</accession>
<dbReference type="Gene3D" id="2.170.130.30">
    <property type="match status" value="1"/>
</dbReference>
<protein>
    <submittedName>
        <fullName evidence="4">DUF4430 domain-containing protein</fullName>
    </submittedName>
</protein>
<evidence type="ECO:0000313" key="2">
    <source>
        <dbReference type="EMBL" id="MCB5493472.1"/>
    </source>
</evidence>
<reference evidence="4 5" key="1">
    <citation type="submission" date="2018-08" db="EMBL/GenBank/DDBJ databases">
        <title>A genome reference for cultivated species of the human gut microbiota.</title>
        <authorList>
            <person name="Zou Y."/>
            <person name="Xue W."/>
            <person name="Luo G."/>
        </authorList>
    </citation>
    <scope>NUCLEOTIDE SEQUENCE [LARGE SCALE GENOMIC DNA]</scope>
    <source>
        <strain evidence="4 5">AM22-7AC</strain>
    </source>
</reference>
<dbReference type="Proteomes" id="UP001296643">
    <property type="component" value="Unassembled WGS sequence"/>
</dbReference>
<dbReference type="Proteomes" id="UP001297422">
    <property type="component" value="Unassembled WGS sequence"/>
</dbReference>
<reference evidence="3" key="3">
    <citation type="submission" date="2020-02" db="EMBL/GenBank/DDBJ databases">
        <authorList>
            <person name="Littmann E."/>
            <person name="Sorbara M."/>
        </authorList>
    </citation>
    <scope>NUCLEOTIDE SEQUENCE</scope>
    <source>
        <strain evidence="3">MSK.22.53</strain>
    </source>
</reference>
<dbReference type="InterPro" id="IPR027954">
    <property type="entry name" value="Transcobalamin-like_C"/>
</dbReference>
<evidence type="ECO:0000313" key="3">
    <source>
        <dbReference type="EMBL" id="NSI19448.1"/>
    </source>
</evidence>
<evidence type="ECO:0000313" key="4">
    <source>
        <dbReference type="EMBL" id="RHG16305.1"/>
    </source>
</evidence>
<reference evidence="3" key="2">
    <citation type="journal article" date="2020" name="Cell Host Microbe">
        <title>Functional and Genomic Variation between Human-Derived Isolates of Lachnospiraceae Reveals Inter- and Intra-Species Diversity.</title>
        <authorList>
            <person name="Sorbara M.T."/>
            <person name="Littmann E.R."/>
            <person name="Fontana E."/>
            <person name="Moody T.U."/>
            <person name="Kohout C.E."/>
            <person name="Gjonbalaj M."/>
            <person name="Eaton V."/>
            <person name="Seok R."/>
            <person name="Leiner I.M."/>
            <person name="Pamer E.G."/>
        </authorList>
    </citation>
    <scope>NUCLEOTIDE SEQUENCE</scope>
    <source>
        <strain evidence="3">MSK.22.53</strain>
    </source>
</reference>
<gene>
    <name evidence="4" type="ORF">DW270_13425</name>
    <name evidence="3" type="ORF">G4958_08825</name>
    <name evidence="2" type="ORF">LIQ10_06915</name>
</gene>
<feature type="domain" description="Transcobalamin-like C-terminal" evidence="1">
    <location>
        <begin position="64"/>
        <end position="128"/>
    </location>
</feature>
<evidence type="ECO:0000259" key="1">
    <source>
        <dbReference type="Pfam" id="PF14478"/>
    </source>
</evidence>
<name>A0A414SB71_MEDGN</name>
<comment type="caution">
    <text evidence="4">The sequence shown here is derived from an EMBL/GenBank/DDBJ whole genome shotgun (WGS) entry which is preliminary data.</text>
</comment>
<organism evidence="4 5">
    <name type="scientific">Mediterraneibacter gnavus</name>
    <name type="common">Ruminococcus gnavus</name>
    <dbReference type="NCBI Taxonomy" id="33038"/>
    <lineage>
        <taxon>Bacteria</taxon>
        <taxon>Bacillati</taxon>
        <taxon>Bacillota</taxon>
        <taxon>Clostridia</taxon>
        <taxon>Lachnospirales</taxon>
        <taxon>Lachnospiraceae</taxon>
        <taxon>Mediterraneibacter</taxon>
    </lineage>
</organism>
<dbReference type="EMBL" id="JAAIRM010000013">
    <property type="protein sequence ID" value="NSI19448.1"/>
    <property type="molecule type" value="Genomic_DNA"/>
</dbReference>
<evidence type="ECO:0000313" key="5">
    <source>
        <dbReference type="Proteomes" id="UP000285697"/>
    </source>
</evidence>
<dbReference type="Proteomes" id="UP000285697">
    <property type="component" value="Unassembled WGS sequence"/>
</dbReference>
<proteinExistence type="predicted"/>
<reference evidence="2" key="4">
    <citation type="submission" date="2021-10" db="EMBL/GenBank/DDBJ databases">
        <title>Collection of gut derived symbiotic bacterial strains cultured from healthy donors.</title>
        <authorList>
            <person name="Lin H."/>
            <person name="Littmann E."/>
            <person name="Claire K."/>
            <person name="Pamer E."/>
        </authorList>
    </citation>
    <scope>NUCLEOTIDE SEQUENCE</scope>
    <source>
        <strain evidence="2">MSK.23.4</strain>
    </source>
</reference>
<dbReference type="Pfam" id="PF14478">
    <property type="entry name" value="DUF4430"/>
    <property type="match status" value="1"/>
</dbReference>
<sequence>MKKKRGLIAAAAVLIVLCIGAGFLYQKSKPSVSEGAKQIKVTVVHGDETENVFEYDTDAEYLGEVLKSEKLVDGEDGEFGMFITTADGEQADDSKQQWWCITKAGEQVNTSADQTPVADGDEFELTLKEGY</sequence>
<dbReference type="AlphaFoldDB" id="A0A414SB71"/>